<gene>
    <name evidence="1" type="ORF">BECKTUN1418D_GA0071000_12307</name>
</gene>
<dbReference type="AlphaFoldDB" id="A0A451ACY0"/>
<protein>
    <submittedName>
        <fullName evidence="1">Uncharacterized protein</fullName>
    </submittedName>
</protein>
<name>A0A451ACY0_9GAMM</name>
<accession>A0A451ACY0</accession>
<dbReference type="EMBL" id="CAADFX010000230">
    <property type="protein sequence ID" value="VFK63886.1"/>
    <property type="molecule type" value="Genomic_DNA"/>
</dbReference>
<proteinExistence type="predicted"/>
<evidence type="ECO:0000313" key="1">
    <source>
        <dbReference type="EMBL" id="VFK63886.1"/>
    </source>
</evidence>
<organism evidence="1">
    <name type="scientific">Candidatus Kentrum sp. TUN</name>
    <dbReference type="NCBI Taxonomy" id="2126343"/>
    <lineage>
        <taxon>Bacteria</taxon>
        <taxon>Pseudomonadati</taxon>
        <taxon>Pseudomonadota</taxon>
        <taxon>Gammaproteobacteria</taxon>
        <taxon>Candidatus Kentrum</taxon>
    </lineage>
</organism>
<reference evidence="1" key="1">
    <citation type="submission" date="2019-02" db="EMBL/GenBank/DDBJ databases">
        <authorList>
            <person name="Gruber-Vodicka R. H."/>
            <person name="Seah K. B. B."/>
        </authorList>
    </citation>
    <scope>NUCLEOTIDE SEQUENCE</scope>
    <source>
        <strain evidence="1">BECK_BY1</strain>
    </source>
</reference>
<sequence>MINSKQGKRTREMTPVEWEHKGEQLFGKDRKKWKFVCPKCGKVQSPKEFLAHKEKGAKPDDAYLKCVTRFEGADSNQGRCLYSTDGVDVGAQTRNPPIILKLNGNRRIRVFDFAGEC</sequence>
<dbReference type="NCBIfam" id="NF041591">
    <property type="entry name" value="CxxC_VVA0879"/>
    <property type="match status" value="1"/>
</dbReference>
<dbReference type="InterPro" id="IPR048166">
    <property type="entry name" value="VVA0879-like"/>
</dbReference>